<evidence type="ECO:0000259" key="8">
    <source>
        <dbReference type="Pfam" id="PF21621"/>
    </source>
</evidence>
<evidence type="ECO:0000259" key="7">
    <source>
        <dbReference type="Pfam" id="PF20511"/>
    </source>
</evidence>
<accession>U2L8X6</accession>
<evidence type="ECO:0000256" key="2">
    <source>
        <dbReference type="ARBA" id="ARBA00022833"/>
    </source>
</evidence>
<dbReference type="PIRSF" id="PIRSF036894">
    <property type="entry name" value="PMI_Firm_short"/>
    <property type="match status" value="1"/>
</dbReference>
<keyword evidence="12" id="KW-1185">Reference proteome</keyword>
<feature type="binding site" evidence="5">
    <location>
        <position position="96"/>
    </location>
    <ligand>
        <name>Zn(2+)</name>
        <dbReference type="ChEBI" id="CHEBI:29105"/>
    </ligand>
</feature>
<dbReference type="EMBL" id="AVQI01000063">
    <property type="protein sequence ID" value="ERK00948.1"/>
    <property type="molecule type" value="Genomic_DNA"/>
</dbReference>
<dbReference type="EMBL" id="AUZJ01000034">
    <property type="protein sequence ID" value="ERF60691.1"/>
    <property type="molecule type" value="Genomic_DNA"/>
</dbReference>
<dbReference type="STRING" id="1125725.HMPREF1325_2085"/>
<dbReference type="GO" id="GO:0005975">
    <property type="term" value="P:carbohydrate metabolic process"/>
    <property type="evidence" value="ECO:0007669"/>
    <property type="project" value="InterPro"/>
</dbReference>
<protein>
    <recommendedName>
        <fullName evidence="3">Phosphohexomutase</fullName>
    </recommendedName>
    <alternativeName>
        <fullName evidence="4">Phosphomannose isomerase</fullName>
    </alternativeName>
</protein>
<dbReference type="RefSeq" id="WP_021330279.1">
    <property type="nucleotide sequence ID" value="NZ_AUZJ01000034.1"/>
</dbReference>
<sequence>MREIIFVNPVLKETVWGGKRLAEYGYELPSGHVGEAWAIGAHPNGDCTVAGGAFAGMHLSELWKNHRELFGGSAGERFPLLTKIIDAERDLSIQVHPDDAYAKLHENGSLGKTECWYILDAAPGTKIVIGHNAKDRGEVRDMIEQKRWNEFIREVPVHKGDFFFIAPGTVHAIKGGTLLLETQQNSDVTYRVYDYDRPGSDGKPRALHIAESIDVIKAPFEESLPQKNPHKTINKNLVELVSCPYFSVWTLDVHGRAEIVQDQKFMLASVVEGAGTVDGKAVRKGSHFMLPYEYGRAVFEGDMQLVISAV</sequence>
<dbReference type="InterPro" id="IPR014628">
    <property type="entry name" value="Man6P_isomerase_Firm_short"/>
</dbReference>
<reference evidence="11 12" key="1">
    <citation type="submission" date="2013-08" db="EMBL/GenBank/DDBJ databases">
        <authorList>
            <person name="Durkin A.S."/>
            <person name="Haft D.R."/>
            <person name="McCorrison J."/>
            <person name="Torralba M."/>
            <person name="Gillis M."/>
            <person name="Haft D.H."/>
            <person name="Methe B."/>
            <person name="Sutton G."/>
            <person name="Nelson K.E."/>
        </authorList>
    </citation>
    <scope>NUCLEOTIDE SEQUENCE [LARGE SCALE GENOMIC DNA]</scope>
    <source>
        <strain evidence="10 12">ATCC 35536</strain>
        <strain evidence="9 11">VPI DR56BR1116</strain>
    </source>
</reference>
<proteinExistence type="predicted"/>
<comment type="cofactor">
    <cofactor evidence="5">
        <name>Zn(2+)</name>
        <dbReference type="ChEBI" id="CHEBI:29105"/>
    </cofactor>
    <text evidence="5">Binds 1 zinc ion per subunit.</text>
</comment>
<keyword evidence="1 5" id="KW-0479">Metal-binding</keyword>
<dbReference type="PATRIC" id="fig|1125725.3.peg.1337"/>
<comment type="caution">
    <text evidence="9">The sequence shown here is derived from an EMBL/GenBank/DDBJ whole genome shotgun (WGS) entry which is preliminary data.</text>
</comment>
<dbReference type="SUPFAM" id="SSF51182">
    <property type="entry name" value="RmlC-like cupins"/>
    <property type="match status" value="1"/>
</dbReference>
<keyword evidence="9" id="KW-0413">Isomerase</keyword>
<evidence type="ECO:0000256" key="6">
    <source>
        <dbReference type="PIRSR" id="PIRSR036894-2"/>
    </source>
</evidence>
<dbReference type="InterPro" id="IPR011051">
    <property type="entry name" value="RmlC_Cupin_sf"/>
</dbReference>
<dbReference type="AlphaFoldDB" id="U2L8X6"/>
<evidence type="ECO:0000313" key="10">
    <source>
        <dbReference type="EMBL" id="ERK00948.1"/>
    </source>
</evidence>
<dbReference type="OrthoDB" id="9808275at2"/>
<feature type="binding site" evidence="5">
    <location>
        <position position="114"/>
    </location>
    <ligand>
        <name>Zn(2+)</name>
        <dbReference type="ChEBI" id="CHEBI:29105"/>
    </ligand>
</feature>
<feature type="binding site" evidence="5">
    <location>
        <position position="171"/>
    </location>
    <ligand>
        <name>Zn(2+)</name>
        <dbReference type="ChEBI" id="CHEBI:29105"/>
    </ligand>
</feature>
<feature type="active site" evidence="6">
    <location>
        <position position="191"/>
    </location>
</feature>
<evidence type="ECO:0000256" key="1">
    <source>
        <dbReference type="ARBA" id="ARBA00022723"/>
    </source>
</evidence>
<dbReference type="Proteomes" id="UP000016646">
    <property type="component" value="Unassembled WGS sequence"/>
</dbReference>
<evidence type="ECO:0000313" key="9">
    <source>
        <dbReference type="EMBL" id="ERF60691.1"/>
    </source>
</evidence>
<evidence type="ECO:0000313" key="12">
    <source>
        <dbReference type="Proteomes" id="UP000016646"/>
    </source>
</evidence>
<organism evidence="9 11">
    <name type="scientific">Treponema socranskii subsp. socranskii VPI DR56BR1116 = ATCC 35536</name>
    <dbReference type="NCBI Taxonomy" id="1125725"/>
    <lineage>
        <taxon>Bacteria</taxon>
        <taxon>Pseudomonadati</taxon>
        <taxon>Spirochaetota</taxon>
        <taxon>Spirochaetia</taxon>
        <taxon>Spirochaetales</taxon>
        <taxon>Treponemataceae</taxon>
        <taxon>Treponema</taxon>
    </lineage>
</organism>
<evidence type="ECO:0000256" key="3">
    <source>
        <dbReference type="ARBA" id="ARBA00029741"/>
    </source>
</evidence>
<gene>
    <name evidence="10" type="ORF">HMPREF0860_2342</name>
    <name evidence="9" type="ORF">HMPREF1325_2085</name>
</gene>
<dbReference type="CDD" id="cd07010">
    <property type="entry name" value="cupin_PMI_type_I_N_bac"/>
    <property type="match status" value="1"/>
</dbReference>
<dbReference type="PANTHER" id="PTHR42742:SF3">
    <property type="entry name" value="FRUCTOKINASE"/>
    <property type="match status" value="1"/>
</dbReference>
<name>U2L8X6_TRESO</name>
<dbReference type="Proteomes" id="UP000016412">
    <property type="component" value="Unassembled WGS sequence"/>
</dbReference>
<dbReference type="PANTHER" id="PTHR42742">
    <property type="entry name" value="TRANSCRIPTIONAL REPRESSOR MPRA"/>
    <property type="match status" value="1"/>
</dbReference>
<dbReference type="InterPro" id="IPR014710">
    <property type="entry name" value="RmlC-like_jellyroll"/>
</dbReference>
<evidence type="ECO:0000313" key="11">
    <source>
        <dbReference type="Proteomes" id="UP000016412"/>
    </source>
</evidence>
<evidence type="ECO:0000256" key="5">
    <source>
        <dbReference type="PIRSR" id="PIRSR036894-1"/>
    </source>
</evidence>
<feature type="domain" description="Phosphomannose isomerase type I catalytic" evidence="7">
    <location>
        <begin position="7"/>
        <end position="104"/>
    </location>
</feature>
<dbReference type="InterPro" id="IPR051804">
    <property type="entry name" value="Carb_Metab_Reg_Kinase/Isom"/>
</dbReference>
<evidence type="ECO:0000256" key="4">
    <source>
        <dbReference type="ARBA" id="ARBA00030762"/>
    </source>
</evidence>
<dbReference type="GO" id="GO:0008270">
    <property type="term" value="F:zinc ion binding"/>
    <property type="evidence" value="ECO:0007669"/>
    <property type="project" value="InterPro"/>
</dbReference>
<dbReference type="Pfam" id="PF21621">
    <property type="entry name" value="MPI_cupin_dom"/>
    <property type="match status" value="1"/>
</dbReference>
<dbReference type="InterPro" id="IPR049071">
    <property type="entry name" value="MPI_cupin_dom"/>
</dbReference>
<dbReference type="eggNOG" id="COG1482">
    <property type="taxonomic scope" value="Bacteria"/>
</dbReference>
<dbReference type="InterPro" id="IPR046457">
    <property type="entry name" value="PMI_typeI_cat"/>
</dbReference>
<dbReference type="Gene3D" id="2.60.120.10">
    <property type="entry name" value="Jelly Rolls"/>
    <property type="match status" value="2"/>
</dbReference>
<dbReference type="Pfam" id="PF20511">
    <property type="entry name" value="PMI_typeI_cat"/>
    <property type="match status" value="1"/>
</dbReference>
<keyword evidence="2 5" id="KW-0862">Zinc</keyword>
<feature type="domain" description="Mannose-6-phosphate isomerase cupin" evidence="8">
    <location>
        <begin position="240"/>
        <end position="309"/>
    </location>
</feature>
<dbReference type="GO" id="GO:0004476">
    <property type="term" value="F:mannose-6-phosphate isomerase activity"/>
    <property type="evidence" value="ECO:0007669"/>
    <property type="project" value="InterPro"/>
</dbReference>